<feature type="compositionally biased region" description="Polar residues" evidence="1">
    <location>
        <begin position="219"/>
        <end position="231"/>
    </location>
</feature>
<accession>A0A9W6XW50</accession>
<evidence type="ECO:0000313" key="3">
    <source>
        <dbReference type="Proteomes" id="UP001165121"/>
    </source>
</evidence>
<evidence type="ECO:0000256" key="1">
    <source>
        <dbReference type="SAM" id="MobiDB-lite"/>
    </source>
</evidence>
<reference evidence="2" key="1">
    <citation type="submission" date="2023-04" db="EMBL/GenBank/DDBJ databases">
        <title>Phytophthora fragariaefolia NBRC 109709.</title>
        <authorList>
            <person name="Ichikawa N."/>
            <person name="Sato H."/>
            <person name="Tonouchi N."/>
        </authorList>
    </citation>
    <scope>NUCLEOTIDE SEQUENCE</scope>
    <source>
        <strain evidence="2">NBRC 109709</strain>
    </source>
</reference>
<feature type="compositionally biased region" description="Low complexity" evidence="1">
    <location>
        <begin position="56"/>
        <end position="71"/>
    </location>
</feature>
<organism evidence="2 3">
    <name type="scientific">Phytophthora fragariaefolia</name>
    <dbReference type="NCBI Taxonomy" id="1490495"/>
    <lineage>
        <taxon>Eukaryota</taxon>
        <taxon>Sar</taxon>
        <taxon>Stramenopiles</taxon>
        <taxon>Oomycota</taxon>
        <taxon>Peronosporomycetes</taxon>
        <taxon>Peronosporales</taxon>
        <taxon>Peronosporaceae</taxon>
        <taxon>Phytophthora</taxon>
    </lineage>
</organism>
<feature type="region of interest" description="Disordered" evidence="1">
    <location>
        <begin position="1"/>
        <end position="318"/>
    </location>
</feature>
<comment type="caution">
    <text evidence="2">The sequence shown here is derived from an EMBL/GenBank/DDBJ whole genome shotgun (WGS) entry which is preliminary data.</text>
</comment>
<feature type="compositionally biased region" description="Basic residues" evidence="1">
    <location>
        <begin position="72"/>
        <end position="83"/>
    </location>
</feature>
<dbReference type="Proteomes" id="UP001165121">
    <property type="component" value="Unassembled WGS sequence"/>
</dbReference>
<sequence>MPKTNSKSKKAPRATEATPPEAIASAEESSPKETTTPRVNGATLAESGLHATKGMPAKAHAPATTTAPSAKSTRRTRVNKRKEVRLPGPYVKPAPSESDTDTPNPDLITGDEDSAVGSPAPRATEPSEEESAAANTTASEPTPVMEAAVPSPDGASDARQAEGFLDSSDSQDPKSSASATSPAKAPQEPSSRLADGPDPVDYEESEPDQDREQGEVPDPNSSPQLTEQQRVTHPGSPMNPKTVAVVARVEAQSRRQSPRDTASTAKPEQKIFTNAGVDEGVPPEQLQPDNRRHLSERTHQEAAQAAGTKREREASTPRTREKLLALRYWTLDEYREHLRLSRRPGPGVSQCDKCPVVLWDDTGLTRQTNEREFEDWHRFVGYTCPGFLASPYPIDWLAQRRLRFRMAKMVTDGQWQSRYFDRHMPTWPVILDEVIQKIQKSWQSQSIEPRSVLGRVSADQLRGPAQKRPQGRRSPPRGDSLAPMSYRYQGSRATSPDTGSSRYARGASVSSRHGSRGHPQYQEAEAELGGEADRDAPRRWPVPRGDVLPASNSESRGGLLSAVGSCQRLLDAQRADLVTLRGHLQTVESLAEAGRDVPEDLRRLRHRVQGISAGSGRFTRVSVLSVGTLEGPHLGKQRAPRGGFCSADTAKSVFQHSVHPFRLTVSLRVVRCGHVQPRA</sequence>
<dbReference type="AlphaFoldDB" id="A0A9W6XW50"/>
<feature type="compositionally biased region" description="Low complexity" evidence="1">
    <location>
        <begin position="14"/>
        <end position="28"/>
    </location>
</feature>
<keyword evidence="3" id="KW-1185">Reference proteome</keyword>
<dbReference type="EMBL" id="BSXT01002030">
    <property type="protein sequence ID" value="GMF46757.1"/>
    <property type="molecule type" value="Genomic_DNA"/>
</dbReference>
<feature type="compositionally biased region" description="Basic and acidic residues" evidence="1">
    <location>
        <begin position="289"/>
        <end position="300"/>
    </location>
</feature>
<protein>
    <submittedName>
        <fullName evidence="2">Unnamed protein product</fullName>
    </submittedName>
</protein>
<feature type="compositionally biased region" description="Acidic residues" evidence="1">
    <location>
        <begin position="198"/>
        <end position="207"/>
    </location>
</feature>
<feature type="region of interest" description="Disordered" evidence="1">
    <location>
        <begin position="453"/>
        <end position="540"/>
    </location>
</feature>
<feature type="compositionally biased region" description="Basic residues" evidence="1">
    <location>
        <begin position="1"/>
        <end position="12"/>
    </location>
</feature>
<evidence type="ECO:0000313" key="2">
    <source>
        <dbReference type="EMBL" id="GMF46757.1"/>
    </source>
</evidence>
<gene>
    <name evidence="2" type="ORF">Pfra01_001734600</name>
</gene>
<dbReference type="OrthoDB" id="141470at2759"/>
<feature type="compositionally biased region" description="Low complexity" evidence="1">
    <location>
        <begin position="132"/>
        <end position="143"/>
    </location>
</feature>
<feature type="compositionally biased region" description="Low complexity" evidence="1">
    <location>
        <begin position="166"/>
        <end position="186"/>
    </location>
</feature>
<feature type="compositionally biased region" description="Basic and acidic residues" evidence="1">
    <location>
        <begin position="308"/>
        <end position="318"/>
    </location>
</feature>
<name>A0A9W6XW50_9STRA</name>
<proteinExistence type="predicted"/>
<feature type="compositionally biased region" description="Polar residues" evidence="1">
    <location>
        <begin position="491"/>
        <end position="501"/>
    </location>
</feature>